<feature type="binding site" evidence="10">
    <location>
        <position position="37"/>
    </location>
    <ligand>
        <name>Mg(2+)</name>
        <dbReference type="ChEBI" id="CHEBI:18420"/>
    </ligand>
</feature>
<dbReference type="InterPro" id="IPR000891">
    <property type="entry name" value="PYR_CT"/>
</dbReference>
<keyword evidence="9 10" id="KW-0100">Branched-chain amino acid biosynthesis</keyword>
<evidence type="ECO:0000256" key="2">
    <source>
        <dbReference type="ARBA" id="ARBA00004689"/>
    </source>
</evidence>
<dbReference type="InterPro" id="IPR002034">
    <property type="entry name" value="AIPM/Hcit_synth_CS"/>
</dbReference>
<dbReference type="NCBIfam" id="TIGR00970">
    <property type="entry name" value="leuA_yeast"/>
    <property type="match status" value="1"/>
</dbReference>
<evidence type="ECO:0000259" key="11">
    <source>
        <dbReference type="PROSITE" id="PS50991"/>
    </source>
</evidence>
<proteinExistence type="inferred from homology"/>
<keyword evidence="8 10" id="KW-0479">Metal-binding</keyword>
<dbReference type="PROSITE" id="PS00816">
    <property type="entry name" value="AIPM_HOMOCIT_SYNTH_2"/>
    <property type="match status" value="1"/>
</dbReference>
<dbReference type="InterPro" id="IPR013785">
    <property type="entry name" value="Aldolase_TIM"/>
</dbReference>
<comment type="similarity">
    <text evidence="3 10">Belongs to the alpha-IPM synthase/homocitrate synthase family. LeuA type 2 subfamily.</text>
</comment>
<reference evidence="13" key="1">
    <citation type="journal article" date="2019" name="Int. J. Syst. Evol. Microbiol.">
        <title>The Global Catalogue of Microorganisms (GCM) 10K type strain sequencing project: providing services to taxonomists for standard genome sequencing and annotation.</title>
        <authorList>
            <consortium name="The Broad Institute Genomics Platform"/>
            <consortium name="The Broad Institute Genome Sequencing Center for Infectious Disease"/>
            <person name="Wu L."/>
            <person name="Ma J."/>
        </authorList>
    </citation>
    <scope>NUCLEOTIDE SEQUENCE [LARGE SCALE GENOMIC DNA]</scope>
    <source>
        <strain evidence="13">TISTR 2241</strain>
    </source>
</reference>
<dbReference type="Proteomes" id="UP001597458">
    <property type="component" value="Unassembled WGS sequence"/>
</dbReference>
<evidence type="ECO:0000313" key="12">
    <source>
        <dbReference type="EMBL" id="MFD2617840.1"/>
    </source>
</evidence>
<keyword evidence="10" id="KW-0460">Magnesium</keyword>
<dbReference type="Gene3D" id="3.20.20.70">
    <property type="entry name" value="Aldolase class I"/>
    <property type="match status" value="1"/>
</dbReference>
<comment type="function">
    <text evidence="10">Catalyzes the condensation of the acetyl group of acetyl-CoA with 3-methyl-2-oxobutanoate (2-ketoisovalerate) to form 3-carboxy-3-hydroxy-4-methylpentanoate (2-isopropylmalate).</text>
</comment>
<dbReference type="SUPFAM" id="SSF110921">
    <property type="entry name" value="2-isopropylmalate synthase LeuA, allosteric (dimerisation) domain"/>
    <property type="match status" value="1"/>
</dbReference>
<feature type="binding site" evidence="10">
    <location>
        <position position="243"/>
    </location>
    <ligand>
        <name>Mg(2+)</name>
        <dbReference type="ChEBI" id="CHEBI:18420"/>
    </ligand>
</feature>
<dbReference type="Pfam" id="PF22615">
    <property type="entry name" value="IPMS_D2"/>
    <property type="match status" value="1"/>
</dbReference>
<evidence type="ECO:0000256" key="1">
    <source>
        <dbReference type="ARBA" id="ARBA00000064"/>
    </source>
</evidence>
<dbReference type="Pfam" id="PF08502">
    <property type="entry name" value="LeuA_dimer"/>
    <property type="match status" value="1"/>
</dbReference>
<dbReference type="NCBIfam" id="NF002991">
    <property type="entry name" value="PRK03739.1"/>
    <property type="match status" value="1"/>
</dbReference>
<gene>
    <name evidence="10 12" type="primary">leuA</name>
    <name evidence="12" type="ORF">ACFSTF_11035</name>
</gene>
<sequence>MNYQKYKPYKKIKKVNRKWPDNEITKAPIWCSVDLRDGNQALETPMNLEQKINFFNYLVKLGFKEIEVGFPAASDTEYTFTRTLIDNHMIPKDVTIQVLTQLRTHILDRTFASLEGVHKAIVHLYNSVSTIQRDVVFRKSKEEIKALAVDGARQAKKLAKKYGEERFIFEYSPESFPGAEVDYVVEVCNAVLDELKPASENKVIINLPNTVELCTANVFADLVEYICENLKYRENVIVSLHSHNDRGTGIAASELGLMAGADRIEGTLFGNGERTGNMDIVNFALNLLTQGVDPKLNFSDMDEMIKVYEESTKMSIHPRHPYAGKLVFTAFSGSHQDAINKGMAHMEKENLDYWDVPYLPIDPKDVGRNYDAIIRINSQSGKGGVSYILKTHYDLHLPKAMQQDFGPIITQISDQASKELTPKEIYEAFISEYVNIESPLQLINYVEQVDDNHQSTVRANLISEGEKVAISGHGNGVIDAFCKGLSDLVEQKIDIASYSEHALENGSTSKAITYIQIHTEQGDYSYGSGISPSVTRSSLQAIVSATNRVLKKVVVMQ</sequence>
<evidence type="ECO:0000313" key="13">
    <source>
        <dbReference type="Proteomes" id="UP001597458"/>
    </source>
</evidence>
<comment type="caution">
    <text evidence="12">The sequence shown here is derived from an EMBL/GenBank/DDBJ whole genome shotgun (WGS) entry which is preliminary data.</text>
</comment>
<dbReference type="HAMAP" id="MF_00572">
    <property type="entry name" value="LeuA_type2"/>
    <property type="match status" value="1"/>
</dbReference>
<name>A0ABW5PSE6_9BACI</name>
<dbReference type="EC" id="2.3.3.13" evidence="4 10"/>
<dbReference type="InterPro" id="IPR005668">
    <property type="entry name" value="IPM_Synthase"/>
</dbReference>
<dbReference type="PROSITE" id="PS50991">
    <property type="entry name" value="PYR_CT"/>
    <property type="match status" value="1"/>
</dbReference>
<keyword evidence="7 10" id="KW-0808">Transferase</keyword>
<dbReference type="GO" id="GO:0003852">
    <property type="term" value="F:2-isopropylmalate synthase activity"/>
    <property type="evidence" value="ECO:0007669"/>
    <property type="project" value="UniProtKB-EC"/>
</dbReference>
<dbReference type="CDD" id="cd07942">
    <property type="entry name" value="DRE_TIM_LeuA"/>
    <property type="match status" value="1"/>
</dbReference>
<keyword evidence="6 10" id="KW-0028">Amino-acid biosynthesis</keyword>
<keyword evidence="12" id="KW-0012">Acyltransferase</keyword>
<evidence type="ECO:0000256" key="4">
    <source>
        <dbReference type="ARBA" id="ARBA00012973"/>
    </source>
</evidence>
<dbReference type="RefSeq" id="WP_141190325.1">
    <property type="nucleotide sequence ID" value="NZ_JBHUMR010000014.1"/>
</dbReference>
<evidence type="ECO:0000256" key="9">
    <source>
        <dbReference type="ARBA" id="ARBA00023304"/>
    </source>
</evidence>
<keyword evidence="5 10" id="KW-0432">Leucine biosynthesis</keyword>
<feature type="binding site" evidence="10">
    <location>
        <position position="277"/>
    </location>
    <ligand>
        <name>Mg(2+)</name>
        <dbReference type="ChEBI" id="CHEBI:18420"/>
    </ligand>
</feature>
<dbReference type="Gene3D" id="3.30.160.270">
    <property type="match status" value="1"/>
</dbReference>
<feature type="domain" description="Pyruvate carboxyltransferase" evidence="11">
    <location>
        <begin position="28"/>
        <end position="302"/>
    </location>
</feature>
<evidence type="ECO:0000256" key="10">
    <source>
        <dbReference type="HAMAP-Rule" id="MF_00572"/>
    </source>
</evidence>
<evidence type="ECO:0000256" key="3">
    <source>
        <dbReference type="ARBA" id="ARBA00009767"/>
    </source>
</evidence>
<keyword evidence="10" id="KW-0963">Cytoplasm</keyword>
<protein>
    <recommendedName>
        <fullName evidence="4 10">2-isopropylmalate synthase</fullName>
        <ecNumber evidence="4 10">2.3.3.13</ecNumber>
    </recommendedName>
    <alternativeName>
        <fullName evidence="10">Alpha-IPM synthase</fullName>
    </alternativeName>
    <alternativeName>
        <fullName evidence="10">Alpha-isopropylmalate synthase</fullName>
    </alternativeName>
</protein>
<accession>A0ABW5PSE6</accession>
<dbReference type="InterPro" id="IPR036230">
    <property type="entry name" value="LeuA_allosteric_dom_sf"/>
</dbReference>
<comment type="pathway">
    <text evidence="2 10">Amino-acid biosynthesis; L-leucine biosynthesis; L-leucine from 3-methyl-2-oxobutanoate: step 1/4.</text>
</comment>
<comment type="subunit">
    <text evidence="10">Homodimer.</text>
</comment>
<feature type="region of interest" description="Regulatory domain" evidence="10">
    <location>
        <begin position="436"/>
        <end position="557"/>
    </location>
</feature>
<organism evidence="12 13">
    <name type="scientific">Terrilactibacillus laevilacticus</name>
    <dbReference type="NCBI Taxonomy" id="1380157"/>
    <lineage>
        <taxon>Bacteria</taxon>
        <taxon>Bacillati</taxon>
        <taxon>Bacillota</taxon>
        <taxon>Bacilli</taxon>
        <taxon>Bacillales</taxon>
        <taxon>Bacillaceae</taxon>
        <taxon>Terrilactibacillus</taxon>
    </lineage>
</organism>
<dbReference type="InterPro" id="IPR039371">
    <property type="entry name" value="LeuA_N_DRE-TIM"/>
</dbReference>
<comment type="catalytic activity">
    <reaction evidence="1 10">
        <text>3-methyl-2-oxobutanoate + acetyl-CoA + H2O = (2S)-2-isopropylmalate + CoA + H(+)</text>
        <dbReference type="Rhea" id="RHEA:21524"/>
        <dbReference type="ChEBI" id="CHEBI:1178"/>
        <dbReference type="ChEBI" id="CHEBI:11851"/>
        <dbReference type="ChEBI" id="CHEBI:15377"/>
        <dbReference type="ChEBI" id="CHEBI:15378"/>
        <dbReference type="ChEBI" id="CHEBI:57287"/>
        <dbReference type="ChEBI" id="CHEBI:57288"/>
        <dbReference type="EC" id="2.3.3.13"/>
    </reaction>
</comment>
<dbReference type="PANTHER" id="PTHR46911:SF1">
    <property type="entry name" value="2-ISOPROPYLMALATE SYNTHASE"/>
    <property type="match status" value="1"/>
</dbReference>
<dbReference type="EMBL" id="JBHUMR010000014">
    <property type="protein sequence ID" value="MFD2617840.1"/>
    <property type="molecule type" value="Genomic_DNA"/>
</dbReference>
<evidence type="ECO:0000256" key="7">
    <source>
        <dbReference type="ARBA" id="ARBA00022679"/>
    </source>
</evidence>
<evidence type="ECO:0000256" key="8">
    <source>
        <dbReference type="ARBA" id="ARBA00022723"/>
    </source>
</evidence>
<dbReference type="InterPro" id="IPR013709">
    <property type="entry name" value="2-isopropylmalate_synth_dimer"/>
</dbReference>
<evidence type="ECO:0000256" key="6">
    <source>
        <dbReference type="ARBA" id="ARBA00022605"/>
    </source>
</evidence>
<dbReference type="SUPFAM" id="SSF51569">
    <property type="entry name" value="Aldolase"/>
    <property type="match status" value="1"/>
</dbReference>
<dbReference type="InterPro" id="IPR054692">
    <property type="entry name" value="LeuA-like_post-cat"/>
</dbReference>
<dbReference type="Pfam" id="PF00682">
    <property type="entry name" value="HMGL-like"/>
    <property type="match status" value="1"/>
</dbReference>
<dbReference type="SMART" id="SM00917">
    <property type="entry name" value="LeuA_dimer"/>
    <property type="match status" value="1"/>
</dbReference>
<dbReference type="PROSITE" id="PS00815">
    <property type="entry name" value="AIPM_HOMOCIT_SYNTH_1"/>
    <property type="match status" value="1"/>
</dbReference>
<feature type="binding site" evidence="10">
    <location>
        <position position="241"/>
    </location>
    <ligand>
        <name>Mg(2+)</name>
        <dbReference type="ChEBI" id="CHEBI:18420"/>
    </ligand>
</feature>
<comment type="subcellular location">
    <subcellularLocation>
        <location evidence="10">Cytoplasm</location>
    </subcellularLocation>
</comment>
<dbReference type="PANTHER" id="PTHR46911">
    <property type="match status" value="1"/>
</dbReference>
<comment type="cofactor">
    <cofactor evidence="10">
        <name>Mg(2+)</name>
        <dbReference type="ChEBI" id="CHEBI:18420"/>
    </cofactor>
</comment>
<evidence type="ECO:0000256" key="5">
    <source>
        <dbReference type="ARBA" id="ARBA00022430"/>
    </source>
</evidence>
<keyword evidence="13" id="KW-1185">Reference proteome</keyword>
<dbReference type="SUPFAM" id="SSF89000">
    <property type="entry name" value="post-HMGL domain-like"/>
    <property type="match status" value="1"/>
</dbReference>